<dbReference type="EMBL" id="WFKQ01000001">
    <property type="protein sequence ID" value="MUG31581.1"/>
    <property type="molecule type" value="Genomic_DNA"/>
</dbReference>
<evidence type="ECO:0000256" key="5">
    <source>
        <dbReference type="ARBA" id="ARBA00048200"/>
    </source>
</evidence>
<name>A0A844LY36_9GAMM</name>
<dbReference type="EC" id="1.1.1.133" evidence="3 6"/>
<keyword evidence="9" id="KW-1185">Reference proteome</keyword>
<dbReference type="UniPathway" id="UPA00281"/>
<comment type="cofactor">
    <cofactor evidence="6">
        <name>Mg(2+)</name>
        <dbReference type="ChEBI" id="CHEBI:18420"/>
    </cofactor>
    <text evidence="6">Binds 1 Mg(2+) ion per monomer.</text>
</comment>
<dbReference type="AlphaFoldDB" id="A0A844LY36"/>
<dbReference type="GO" id="GO:0019305">
    <property type="term" value="P:dTDP-rhamnose biosynthetic process"/>
    <property type="evidence" value="ECO:0007669"/>
    <property type="project" value="UniProtKB-UniPathway"/>
</dbReference>
<evidence type="ECO:0000256" key="6">
    <source>
        <dbReference type="RuleBase" id="RU364082"/>
    </source>
</evidence>
<dbReference type="GO" id="GO:0005829">
    <property type="term" value="C:cytosol"/>
    <property type="evidence" value="ECO:0007669"/>
    <property type="project" value="TreeGrafter"/>
</dbReference>
<evidence type="ECO:0000256" key="2">
    <source>
        <dbReference type="ARBA" id="ARBA00010944"/>
    </source>
</evidence>
<dbReference type="PANTHER" id="PTHR10491">
    <property type="entry name" value="DTDP-4-DEHYDRORHAMNOSE REDUCTASE"/>
    <property type="match status" value="1"/>
</dbReference>
<dbReference type="CDD" id="cd05254">
    <property type="entry name" value="dTDP_HR_like_SDR_e"/>
    <property type="match status" value="1"/>
</dbReference>
<feature type="domain" description="RmlD-like substrate binding" evidence="7">
    <location>
        <begin position="4"/>
        <end position="231"/>
    </location>
</feature>
<evidence type="ECO:0000313" key="9">
    <source>
        <dbReference type="Proteomes" id="UP000442109"/>
    </source>
</evidence>
<dbReference type="SUPFAM" id="SSF51735">
    <property type="entry name" value="NAD(P)-binding Rossmann-fold domains"/>
    <property type="match status" value="1"/>
</dbReference>
<protein>
    <recommendedName>
        <fullName evidence="4 6">dTDP-4-dehydrorhamnose reductase</fullName>
        <ecNumber evidence="3 6">1.1.1.133</ecNumber>
    </recommendedName>
</protein>
<dbReference type="GO" id="GO:0009243">
    <property type="term" value="P:O antigen biosynthetic process"/>
    <property type="evidence" value="ECO:0007669"/>
    <property type="project" value="UniProtKB-UniPathway"/>
</dbReference>
<gene>
    <name evidence="8" type="ORF">GB996_02085</name>
</gene>
<comment type="catalytic activity">
    <reaction evidence="5 6">
        <text>dTDP-beta-L-rhamnose + NADP(+) = dTDP-4-dehydro-beta-L-rhamnose + NADPH + H(+)</text>
        <dbReference type="Rhea" id="RHEA:21796"/>
        <dbReference type="ChEBI" id="CHEBI:15378"/>
        <dbReference type="ChEBI" id="CHEBI:57510"/>
        <dbReference type="ChEBI" id="CHEBI:57783"/>
        <dbReference type="ChEBI" id="CHEBI:58349"/>
        <dbReference type="ChEBI" id="CHEBI:62830"/>
        <dbReference type="EC" id="1.1.1.133"/>
    </reaction>
</comment>
<evidence type="ECO:0000256" key="1">
    <source>
        <dbReference type="ARBA" id="ARBA00004781"/>
    </source>
</evidence>
<dbReference type="Gene3D" id="3.40.50.720">
    <property type="entry name" value="NAD(P)-binding Rossmann-like Domain"/>
    <property type="match status" value="1"/>
</dbReference>
<dbReference type="PANTHER" id="PTHR10491:SF4">
    <property type="entry name" value="METHIONINE ADENOSYLTRANSFERASE 2 SUBUNIT BETA"/>
    <property type="match status" value="1"/>
</dbReference>
<organism evidence="8 9">
    <name type="scientific">Psychrobacter sanguinis</name>
    <dbReference type="NCBI Taxonomy" id="861445"/>
    <lineage>
        <taxon>Bacteria</taxon>
        <taxon>Pseudomonadati</taxon>
        <taxon>Pseudomonadota</taxon>
        <taxon>Gammaproteobacteria</taxon>
        <taxon>Moraxellales</taxon>
        <taxon>Moraxellaceae</taxon>
        <taxon>Psychrobacter</taxon>
    </lineage>
</organism>
<evidence type="ECO:0000256" key="4">
    <source>
        <dbReference type="ARBA" id="ARBA00017099"/>
    </source>
</evidence>
<reference evidence="8 9" key="1">
    <citation type="journal article" date="2019" name="PLoS ONE">
        <title>Pup mortality in New Zealand sea lions (Phocarctos hookeri) at Enderby Island, Auckland Islands, 2013-18.</title>
        <authorList>
            <person name="Michael S.A."/>
            <person name="Hayman D.T.S."/>
            <person name="Gray R."/>
            <person name="Zhang J."/>
            <person name="Rogers L."/>
            <person name="Roe W.D."/>
        </authorList>
    </citation>
    <scope>NUCLEOTIDE SEQUENCE [LARGE SCALE GENOMIC DNA]</scope>
    <source>
        <strain evidence="8 9">SM868</strain>
    </source>
</reference>
<dbReference type="InterPro" id="IPR029903">
    <property type="entry name" value="RmlD-like-bd"/>
</dbReference>
<keyword evidence="6" id="KW-0521">NADP</keyword>
<dbReference type="OrthoDB" id="9803892at2"/>
<evidence type="ECO:0000313" key="8">
    <source>
        <dbReference type="EMBL" id="MUG31581.1"/>
    </source>
</evidence>
<dbReference type="Pfam" id="PF04321">
    <property type="entry name" value="RmlD_sub_bind"/>
    <property type="match status" value="1"/>
</dbReference>
<dbReference type="RefSeq" id="WP_155586703.1">
    <property type="nucleotide sequence ID" value="NZ_WFKQ01000001.1"/>
</dbReference>
<dbReference type="InterPro" id="IPR005913">
    <property type="entry name" value="dTDP_dehydrorham_reduct"/>
</dbReference>
<accession>A0A844LY36</accession>
<keyword evidence="6" id="KW-0560">Oxidoreductase</keyword>
<evidence type="ECO:0000259" key="7">
    <source>
        <dbReference type="Pfam" id="PF04321"/>
    </source>
</evidence>
<dbReference type="GO" id="GO:0008831">
    <property type="term" value="F:dTDP-4-dehydrorhamnose reductase activity"/>
    <property type="evidence" value="ECO:0007669"/>
    <property type="project" value="UniProtKB-EC"/>
</dbReference>
<proteinExistence type="inferred from homology"/>
<dbReference type="UniPathway" id="UPA00124"/>
<evidence type="ECO:0000256" key="3">
    <source>
        <dbReference type="ARBA" id="ARBA00012929"/>
    </source>
</evidence>
<comment type="similarity">
    <text evidence="2 6">Belongs to the dTDP-4-dehydrorhamnose reductase family.</text>
</comment>
<comment type="caution">
    <text evidence="8">The sequence shown here is derived from an EMBL/GenBank/DDBJ whole genome shotgun (WGS) entry which is preliminary data.</text>
</comment>
<comment type="function">
    <text evidence="6">Catalyzes the reduction of dTDP-6-deoxy-L-lyxo-4-hexulose to yield dTDP-L-rhamnose.</text>
</comment>
<sequence length="282" mass="32105">MSEKVLILGSSGMAGHVIYTYLIENTNYEVIGTVNSNQFNPQNIALDVFNLDEVKHILNTYKPSIVINCIGMLIKGSKSNPDQTIFCNAFFPYFLRKHTDKIDAKLIHISTDCVFSGLDGGYSESSFKDANDLYGISKSLGEINDDINLTIRTSIIGPEIKEQGEGLFHWFMHQNNEVTGFKSSYWSGITTIELAKFIKWVIEHPITGVINLTNGVPISKYELLKQIKSTYNKDIQINTNTDYISNKSLVSNRKIDFQVPSYKSMVEEMKIFMDQHNQFYEY</sequence>
<dbReference type="Proteomes" id="UP000442109">
    <property type="component" value="Unassembled WGS sequence"/>
</dbReference>
<dbReference type="InterPro" id="IPR036291">
    <property type="entry name" value="NAD(P)-bd_dom_sf"/>
</dbReference>
<comment type="pathway">
    <text evidence="1 6">Carbohydrate biosynthesis; dTDP-L-rhamnose biosynthesis.</text>
</comment>